<evidence type="ECO:0000256" key="1">
    <source>
        <dbReference type="ARBA" id="ARBA00006594"/>
    </source>
</evidence>
<evidence type="ECO:0000256" key="3">
    <source>
        <dbReference type="ARBA" id="ARBA00022679"/>
    </source>
</evidence>
<dbReference type="GO" id="GO:0003677">
    <property type="term" value="F:DNA binding"/>
    <property type="evidence" value="ECO:0007669"/>
    <property type="project" value="InterPro"/>
</dbReference>
<dbReference type="AlphaFoldDB" id="A0A166K6D9"/>
<organism evidence="7 8">
    <name type="scientific">Nodularia spumigena CENA596</name>
    <dbReference type="NCBI Taxonomy" id="1819295"/>
    <lineage>
        <taxon>Bacteria</taxon>
        <taxon>Bacillati</taxon>
        <taxon>Cyanobacteriota</taxon>
        <taxon>Cyanophyceae</taxon>
        <taxon>Nostocales</taxon>
        <taxon>Nodulariaceae</taxon>
        <taxon>Nodularia</taxon>
    </lineage>
</organism>
<name>A0A166K6D9_NODSP</name>
<feature type="region of interest" description="Disordered" evidence="5">
    <location>
        <begin position="521"/>
        <end position="547"/>
    </location>
</feature>
<keyword evidence="4" id="KW-0949">S-adenosyl-L-methionine</keyword>
<gene>
    <name evidence="7" type="ORF">A2T98_06205</name>
</gene>
<proteinExistence type="inferred from homology"/>
<feature type="domain" description="DNA methylase N-4/N-6" evidence="6">
    <location>
        <begin position="69"/>
        <end position="363"/>
    </location>
</feature>
<comment type="caution">
    <text evidence="7">The sequence shown here is derived from an EMBL/GenBank/DDBJ whole genome shotgun (WGS) entry which is preliminary data.</text>
</comment>
<protein>
    <submittedName>
        <fullName evidence="7">DNA methylase N-4</fullName>
    </submittedName>
</protein>
<feature type="region of interest" description="Disordered" evidence="5">
    <location>
        <begin position="187"/>
        <end position="209"/>
    </location>
</feature>
<dbReference type="PROSITE" id="PS00092">
    <property type="entry name" value="N6_MTASE"/>
    <property type="match status" value="1"/>
</dbReference>
<dbReference type="InterPro" id="IPR002295">
    <property type="entry name" value="N4/N6-MTase_EcoPI_Mod-like"/>
</dbReference>
<dbReference type="Pfam" id="PF01555">
    <property type="entry name" value="N6_N4_Mtase"/>
    <property type="match status" value="1"/>
</dbReference>
<evidence type="ECO:0000313" key="7">
    <source>
        <dbReference type="EMBL" id="KZL50638.1"/>
    </source>
</evidence>
<dbReference type="GO" id="GO:0032259">
    <property type="term" value="P:methylation"/>
    <property type="evidence" value="ECO:0007669"/>
    <property type="project" value="UniProtKB-KW"/>
</dbReference>
<dbReference type="Gene3D" id="3.40.50.150">
    <property type="entry name" value="Vaccinia Virus protein VP39"/>
    <property type="match status" value="1"/>
</dbReference>
<evidence type="ECO:0000256" key="2">
    <source>
        <dbReference type="ARBA" id="ARBA00022603"/>
    </source>
</evidence>
<dbReference type="PRINTS" id="PR00506">
    <property type="entry name" value="D21N6MTFRASE"/>
</dbReference>
<dbReference type="InterPro" id="IPR029063">
    <property type="entry name" value="SAM-dependent_MTases_sf"/>
</dbReference>
<feature type="compositionally biased region" description="Basic and acidic residues" evidence="5">
    <location>
        <begin position="187"/>
        <end position="201"/>
    </location>
</feature>
<dbReference type="InterPro" id="IPR002941">
    <property type="entry name" value="DNA_methylase_N4/N6"/>
</dbReference>
<dbReference type="REBASE" id="159135">
    <property type="entry name" value="M.Nsp596ORF6205P"/>
</dbReference>
<keyword evidence="2 7" id="KW-0489">Methyltransferase</keyword>
<accession>A0A166K6D9</accession>
<dbReference type="OrthoDB" id="9800801at2"/>
<dbReference type="InterPro" id="IPR002052">
    <property type="entry name" value="DNA_methylase_N6_adenine_CS"/>
</dbReference>
<evidence type="ECO:0000313" key="8">
    <source>
        <dbReference type="Proteomes" id="UP000076555"/>
    </source>
</evidence>
<evidence type="ECO:0000256" key="4">
    <source>
        <dbReference type="ARBA" id="ARBA00022691"/>
    </source>
</evidence>
<comment type="similarity">
    <text evidence="1">Belongs to the N(4)/N(6)-methyltransferase family.</text>
</comment>
<sequence length="547" mass="62886">MAKKQRLELTWIGKEIRPKLEPRILLEGAEKSYHAAHRVSEDDIFDNRLIFGDNLLALKALEQEFTGKIKCIFIDPPYNTGTAFEHYNDGVEHSIWLSLMRDRLEIIHSLLSEDGSLWITIDDNEAHYLKVMCDEIFGRANFVANVVWQKRLSPDIRATLGAGHDHLLVIAKSIDHFKKNIKKLPKNEKQKSAYKNPDNDPRGSWVSSDYTAQGYRPNQMYKITTPSGATFEPPAGKCWKNIESVFLKLVEDNRIWFGQDGSSMPRRKTFLNESEGQVAWTWWTNEEVGHTQEAKREIISIFGNENVFDTPKPERLLERIIYLSTNPSDLVLDSFAGSGTTGAVAHKMRRRWIMIELGEHCHTHIIPRLKKVIDGEDKGGITQTVHWKGGGGFRYYHLAPSLLEKDKWGNWVINKEYNSEMLAEALCKIEGFTYAPSDTFYWQHGYSTERDFIYVTTQNLSHEHLSKLADEVGQERTLLILCSAFRGKVDIFPNLTIKKIPKQILSRCEWGHDDYSLNIENLPKASPKSEQQPPQKSLEKPIQQSLF</sequence>
<evidence type="ECO:0000256" key="5">
    <source>
        <dbReference type="SAM" id="MobiDB-lite"/>
    </source>
</evidence>
<dbReference type="RefSeq" id="WP_063872009.1">
    <property type="nucleotide sequence ID" value="NZ_CAWMRI010000072.1"/>
</dbReference>
<dbReference type="PIRSF" id="PIRSF015855">
    <property type="entry name" value="TypeIII_Mtase_mKpnI"/>
    <property type="match status" value="1"/>
</dbReference>
<keyword evidence="3" id="KW-0808">Transferase</keyword>
<evidence type="ECO:0000259" key="6">
    <source>
        <dbReference type="Pfam" id="PF01555"/>
    </source>
</evidence>
<dbReference type="GO" id="GO:0008170">
    <property type="term" value="F:N-methyltransferase activity"/>
    <property type="evidence" value="ECO:0007669"/>
    <property type="project" value="InterPro"/>
</dbReference>
<dbReference type="Proteomes" id="UP000076555">
    <property type="component" value="Unassembled WGS sequence"/>
</dbReference>
<dbReference type="EMBL" id="LWAJ01000072">
    <property type="protein sequence ID" value="KZL50638.1"/>
    <property type="molecule type" value="Genomic_DNA"/>
</dbReference>
<reference evidence="7 8" key="1">
    <citation type="submission" date="2016-04" db="EMBL/GenBank/DDBJ databases">
        <title>Draft Genome Assembly of the Bloom-forming Cyanobacterium Nodularia spumigena Strain CENA596 in Shrimp Production Ponds.</title>
        <authorList>
            <person name="Popin R.V."/>
            <person name="Rigonato J."/>
            <person name="Abreu V.A."/>
            <person name="Andreote A.P."/>
            <person name="Silveira S.B."/>
            <person name="Odebrecht C."/>
            <person name="Fiore M.F."/>
        </authorList>
    </citation>
    <scope>NUCLEOTIDE SEQUENCE [LARGE SCALE GENOMIC DNA]</scope>
    <source>
        <strain evidence="7 8">CENA596</strain>
    </source>
</reference>
<dbReference type="SUPFAM" id="SSF53335">
    <property type="entry name" value="S-adenosyl-L-methionine-dependent methyltransferases"/>
    <property type="match status" value="1"/>
</dbReference>